<keyword evidence="2" id="KW-0732">Signal</keyword>
<feature type="region of interest" description="Disordered" evidence="1">
    <location>
        <begin position="17"/>
        <end position="54"/>
    </location>
</feature>
<gene>
    <name evidence="3" type="ORF">BD289DRAFT_236943</name>
</gene>
<accession>A0A2T3A9S1</accession>
<feature type="signal peptide" evidence="2">
    <location>
        <begin position="1"/>
        <end position="20"/>
    </location>
</feature>
<proteinExistence type="predicted"/>
<evidence type="ECO:0000256" key="2">
    <source>
        <dbReference type="SAM" id="SignalP"/>
    </source>
</evidence>
<organism evidence="3 4">
    <name type="scientific">Coniella lustricola</name>
    <dbReference type="NCBI Taxonomy" id="2025994"/>
    <lineage>
        <taxon>Eukaryota</taxon>
        <taxon>Fungi</taxon>
        <taxon>Dikarya</taxon>
        <taxon>Ascomycota</taxon>
        <taxon>Pezizomycotina</taxon>
        <taxon>Sordariomycetes</taxon>
        <taxon>Sordariomycetidae</taxon>
        <taxon>Diaporthales</taxon>
        <taxon>Schizoparmaceae</taxon>
        <taxon>Coniella</taxon>
    </lineage>
</organism>
<evidence type="ECO:0000256" key="1">
    <source>
        <dbReference type="SAM" id="MobiDB-lite"/>
    </source>
</evidence>
<sequence length="95" mass="9975">MGLWWMNGWLAGWLAGCGRGGRSQPRPSTELGSSEAPRAATTGGLVGTAVTDPGPGNRRVDFGWLAVLVSIGRRRQQQQLEAGSGRAVARLSTAE</sequence>
<dbReference type="InParanoid" id="A0A2T3A9S1"/>
<evidence type="ECO:0008006" key="5">
    <source>
        <dbReference type="Google" id="ProtNLM"/>
    </source>
</evidence>
<name>A0A2T3A9S1_9PEZI</name>
<dbReference type="EMBL" id="KZ678430">
    <property type="protein sequence ID" value="PSR87337.1"/>
    <property type="molecule type" value="Genomic_DNA"/>
</dbReference>
<protein>
    <recommendedName>
        <fullName evidence="5">Secreted protein</fullName>
    </recommendedName>
</protein>
<feature type="compositionally biased region" description="Low complexity" evidence="1">
    <location>
        <begin position="39"/>
        <end position="51"/>
    </location>
</feature>
<evidence type="ECO:0000313" key="4">
    <source>
        <dbReference type="Proteomes" id="UP000241462"/>
    </source>
</evidence>
<dbReference type="AlphaFoldDB" id="A0A2T3A9S1"/>
<evidence type="ECO:0000313" key="3">
    <source>
        <dbReference type="EMBL" id="PSR87337.1"/>
    </source>
</evidence>
<reference evidence="3 4" key="1">
    <citation type="journal article" date="2018" name="Mycol. Prog.">
        <title>Coniella lustricola, a new species from submerged detritus.</title>
        <authorList>
            <person name="Raudabaugh D.B."/>
            <person name="Iturriaga T."/>
            <person name="Carver A."/>
            <person name="Mondo S."/>
            <person name="Pangilinan J."/>
            <person name="Lipzen A."/>
            <person name="He G."/>
            <person name="Amirebrahimi M."/>
            <person name="Grigoriev I.V."/>
            <person name="Miller A.N."/>
        </authorList>
    </citation>
    <scope>NUCLEOTIDE SEQUENCE [LARGE SCALE GENOMIC DNA]</scope>
    <source>
        <strain evidence="3 4">B22-T-1</strain>
    </source>
</reference>
<dbReference type="Proteomes" id="UP000241462">
    <property type="component" value="Unassembled WGS sequence"/>
</dbReference>
<feature type="chain" id="PRO_5015449300" description="Secreted protein" evidence="2">
    <location>
        <begin position="21"/>
        <end position="95"/>
    </location>
</feature>
<keyword evidence="4" id="KW-1185">Reference proteome</keyword>